<name>A0A803QQ21_CANSA</name>
<dbReference type="Proteomes" id="UP000596661">
    <property type="component" value="Unassembled WGS sequence"/>
</dbReference>
<organism evidence="1 2">
    <name type="scientific">Cannabis sativa</name>
    <name type="common">Hemp</name>
    <name type="synonym">Marijuana</name>
    <dbReference type="NCBI Taxonomy" id="3483"/>
    <lineage>
        <taxon>Eukaryota</taxon>
        <taxon>Viridiplantae</taxon>
        <taxon>Streptophyta</taxon>
        <taxon>Embryophyta</taxon>
        <taxon>Tracheophyta</taxon>
        <taxon>Spermatophyta</taxon>
        <taxon>Magnoliopsida</taxon>
        <taxon>eudicotyledons</taxon>
        <taxon>Gunneridae</taxon>
        <taxon>Pentapetalae</taxon>
        <taxon>rosids</taxon>
        <taxon>fabids</taxon>
        <taxon>Rosales</taxon>
        <taxon>Cannabaceae</taxon>
        <taxon>Cannabis</taxon>
    </lineage>
</organism>
<evidence type="ECO:0000313" key="2">
    <source>
        <dbReference type="Proteomes" id="UP000596661"/>
    </source>
</evidence>
<evidence type="ECO:0000313" key="1">
    <source>
        <dbReference type="EnsemblPlants" id="cds.evm.model.10.708"/>
    </source>
</evidence>
<dbReference type="AlphaFoldDB" id="A0A803QQ21"/>
<dbReference type="EMBL" id="UZAU01000810">
    <property type="status" value="NOT_ANNOTATED_CDS"/>
    <property type="molecule type" value="Genomic_DNA"/>
</dbReference>
<dbReference type="EnsemblPlants" id="evm.model.10.708">
    <property type="protein sequence ID" value="cds.evm.model.10.708"/>
    <property type="gene ID" value="evm.TU.10.708"/>
</dbReference>
<protein>
    <submittedName>
        <fullName evidence="1">Uncharacterized protein</fullName>
    </submittedName>
</protein>
<keyword evidence="2" id="KW-1185">Reference proteome</keyword>
<proteinExistence type="predicted"/>
<dbReference type="Gramene" id="evm.model.10.708">
    <property type="protein sequence ID" value="cds.evm.model.10.708"/>
    <property type="gene ID" value="evm.TU.10.708"/>
</dbReference>
<accession>A0A803QQ21</accession>
<sequence>MARIKRLPDEYDPHVAQFIRAKLIVPKSKNLDKAHGGRVITTKLLKVAIESDDSRDQAFKLRPFVSNNVRFLVAITSYLNMKRKIWTSKKAKPSAREVVQGIPIASAALKKKVKKRSRTIDVSPHAHDYGREKSNIVGVGEKTSIDLSMDNSKHAAPNLSSDIVELLREQGSWLLANSETLIGARAEKISLQRLVSTKPPHIISQRCFTDIFGACVGYACTMDNEHRKVVELIEKLGVSKDQVKVLEKKVTTLEDQALLDVTYYNGLCFSVIDTIWVSNGRPQSFNWSGFLGSDVLDFIEWCEKHFDAEPFEEIDFTIIVVNRLS</sequence>
<reference evidence="1" key="1">
    <citation type="submission" date="2021-03" db="UniProtKB">
        <authorList>
            <consortium name="EnsemblPlants"/>
        </authorList>
    </citation>
    <scope>IDENTIFICATION</scope>
</reference>